<comment type="cofactor">
    <cofactor evidence="1">
        <name>Fe(3+)</name>
        <dbReference type="ChEBI" id="CHEBI:29034"/>
    </cofactor>
</comment>
<dbReference type="AlphaFoldDB" id="A0AAN9UCU3"/>
<dbReference type="InterPro" id="IPR015889">
    <property type="entry name" value="Intradiol_dOase_core"/>
</dbReference>
<dbReference type="PANTHER" id="PTHR33711">
    <property type="entry name" value="DIOXYGENASE, PUTATIVE (AFU_ORTHOLOGUE AFUA_2G02910)-RELATED"/>
    <property type="match status" value="1"/>
</dbReference>
<keyword evidence="3" id="KW-0479">Metal-binding</keyword>
<dbReference type="PANTHER" id="PTHR33711:SF5">
    <property type="entry name" value="INTRADIOL RING-CLEAVAGE DIOXYGENASE PRCA"/>
    <property type="match status" value="1"/>
</dbReference>
<dbReference type="GO" id="GO:0008199">
    <property type="term" value="F:ferric iron binding"/>
    <property type="evidence" value="ECO:0007669"/>
    <property type="project" value="InterPro"/>
</dbReference>
<evidence type="ECO:0008006" key="12">
    <source>
        <dbReference type="Google" id="ProtNLM"/>
    </source>
</evidence>
<evidence type="ECO:0000256" key="6">
    <source>
        <dbReference type="ARBA" id="ARBA00023004"/>
    </source>
</evidence>
<feature type="compositionally biased region" description="Polar residues" evidence="7">
    <location>
        <begin position="7"/>
        <end position="16"/>
    </location>
</feature>
<evidence type="ECO:0000259" key="8">
    <source>
        <dbReference type="Pfam" id="PF00775"/>
    </source>
</evidence>
<dbReference type="SUPFAM" id="SSF49482">
    <property type="entry name" value="Aromatic compound dioxygenase"/>
    <property type="match status" value="1"/>
</dbReference>
<accession>A0AAN9UCU3</accession>
<feature type="domain" description="Intradiol ring-cleavage dioxygenases" evidence="8">
    <location>
        <begin position="123"/>
        <end position="303"/>
    </location>
</feature>
<proteinExistence type="inferred from homology"/>
<evidence type="ECO:0000313" key="10">
    <source>
        <dbReference type="EMBL" id="KAK7743980.1"/>
    </source>
</evidence>
<name>A0AAN9UCU3_9PEZI</name>
<keyword evidence="5" id="KW-0560">Oxidoreductase</keyword>
<sequence length="312" mass="34659">MAPAANGVSNGAQAPTPSKYDPTFTQRVLDTMGPKTTERNRVVLGSLIRHLHDFSREVELTIDEWMAGVHFVNAVGRIYAESGQTRNEAHRVSDILGLESLVDEIAHKIVSDTGVDPTSSAILGPFWSPNAPFRENGGSIIQNPAPHGGRVCLMHGVISDLVTGRPIPDAVLDIWQASSNGKYDFQDPENQTPNNLRGKFRTDADGKYWFYCYHPTAYSLPTNGPSYQLLQMMDRHPMRPAHIHIMVTHPEYKGCTTQLYPRDDPWLATDTVFAVKDDLVVDFPPLKGDDKAEVELNYNVILAPKDYAGKTF</sequence>
<evidence type="ECO:0000256" key="2">
    <source>
        <dbReference type="ARBA" id="ARBA00007825"/>
    </source>
</evidence>
<evidence type="ECO:0000256" key="4">
    <source>
        <dbReference type="ARBA" id="ARBA00022964"/>
    </source>
</evidence>
<keyword evidence="4" id="KW-0223">Dioxygenase</keyword>
<keyword evidence="6" id="KW-0408">Iron</keyword>
<feature type="region of interest" description="Disordered" evidence="7">
    <location>
        <begin position="1"/>
        <end position="24"/>
    </location>
</feature>
<dbReference type="InterPro" id="IPR000627">
    <property type="entry name" value="Intradiol_dOase_C"/>
</dbReference>
<dbReference type="GO" id="GO:0018576">
    <property type="term" value="F:catechol 1,2-dioxygenase activity"/>
    <property type="evidence" value="ECO:0007669"/>
    <property type="project" value="InterPro"/>
</dbReference>
<dbReference type="Gene3D" id="2.60.130.10">
    <property type="entry name" value="Aromatic compound dioxygenase"/>
    <property type="match status" value="1"/>
</dbReference>
<dbReference type="Pfam" id="PF04444">
    <property type="entry name" value="Dioxygenase_N"/>
    <property type="match status" value="1"/>
</dbReference>
<keyword evidence="11" id="KW-1185">Reference proteome</keyword>
<dbReference type="Pfam" id="PF00775">
    <property type="entry name" value="Dioxygenase_C"/>
    <property type="match status" value="1"/>
</dbReference>
<evidence type="ECO:0000256" key="5">
    <source>
        <dbReference type="ARBA" id="ARBA00023002"/>
    </source>
</evidence>
<evidence type="ECO:0000256" key="7">
    <source>
        <dbReference type="SAM" id="MobiDB-lite"/>
    </source>
</evidence>
<reference evidence="10 11" key="1">
    <citation type="submission" date="2024-02" db="EMBL/GenBank/DDBJ databases">
        <title>De novo assembly and annotation of 12 fungi associated with fruit tree decline syndrome in Ontario, Canada.</title>
        <authorList>
            <person name="Sulman M."/>
            <person name="Ellouze W."/>
            <person name="Ilyukhin E."/>
        </authorList>
    </citation>
    <scope>NUCLEOTIDE SEQUENCE [LARGE SCALE GENOMIC DNA]</scope>
    <source>
        <strain evidence="10 11">M11/M66-122</strain>
    </source>
</reference>
<comment type="caution">
    <text evidence="10">The sequence shown here is derived from an EMBL/GenBank/DDBJ whole genome shotgun (WGS) entry which is preliminary data.</text>
</comment>
<protein>
    <recommendedName>
        <fullName evidence="12">Catechol dioxygenase</fullName>
    </recommendedName>
</protein>
<dbReference type="Proteomes" id="UP001320420">
    <property type="component" value="Unassembled WGS sequence"/>
</dbReference>
<evidence type="ECO:0000256" key="1">
    <source>
        <dbReference type="ARBA" id="ARBA00001965"/>
    </source>
</evidence>
<feature type="domain" description="Catechol dioxygenase N-terminal" evidence="9">
    <location>
        <begin position="38"/>
        <end position="109"/>
    </location>
</feature>
<evidence type="ECO:0000259" key="9">
    <source>
        <dbReference type="Pfam" id="PF04444"/>
    </source>
</evidence>
<comment type="similarity">
    <text evidence="2">Belongs to the intradiol ring-cleavage dioxygenase family.</text>
</comment>
<dbReference type="EMBL" id="JAKJXP020000127">
    <property type="protein sequence ID" value="KAK7743980.1"/>
    <property type="molecule type" value="Genomic_DNA"/>
</dbReference>
<evidence type="ECO:0000313" key="11">
    <source>
        <dbReference type="Proteomes" id="UP001320420"/>
    </source>
</evidence>
<gene>
    <name evidence="10" type="ORF">SLS62_010395</name>
</gene>
<evidence type="ECO:0000256" key="3">
    <source>
        <dbReference type="ARBA" id="ARBA00022723"/>
    </source>
</evidence>
<dbReference type="GO" id="GO:0009712">
    <property type="term" value="P:catechol-containing compound metabolic process"/>
    <property type="evidence" value="ECO:0007669"/>
    <property type="project" value="InterPro"/>
</dbReference>
<dbReference type="InterPro" id="IPR007535">
    <property type="entry name" value="Catechol_dOase_N"/>
</dbReference>
<dbReference type="InterPro" id="IPR050770">
    <property type="entry name" value="Intradiol_RC_Dioxygenase"/>
</dbReference>
<organism evidence="10 11">
    <name type="scientific">Diatrype stigma</name>
    <dbReference type="NCBI Taxonomy" id="117547"/>
    <lineage>
        <taxon>Eukaryota</taxon>
        <taxon>Fungi</taxon>
        <taxon>Dikarya</taxon>
        <taxon>Ascomycota</taxon>
        <taxon>Pezizomycotina</taxon>
        <taxon>Sordariomycetes</taxon>
        <taxon>Xylariomycetidae</taxon>
        <taxon>Xylariales</taxon>
        <taxon>Diatrypaceae</taxon>
        <taxon>Diatrype</taxon>
    </lineage>
</organism>